<dbReference type="NCBIfam" id="TIGR02135">
    <property type="entry name" value="phoU_full"/>
    <property type="match status" value="1"/>
</dbReference>
<evidence type="ECO:0000256" key="6">
    <source>
        <dbReference type="ARBA" id="ARBA00022592"/>
    </source>
</evidence>
<keyword evidence="11" id="KW-1185">Reference proteome</keyword>
<gene>
    <name evidence="10" type="ORF">KMAL_24510</name>
</gene>
<dbReference type="GO" id="GO:0005737">
    <property type="term" value="C:cytoplasm"/>
    <property type="evidence" value="ECO:0007669"/>
    <property type="project" value="UniProtKB-SubCell"/>
</dbReference>
<dbReference type="Proteomes" id="UP000237344">
    <property type="component" value="Unassembled WGS sequence"/>
</dbReference>
<dbReference type="InterPro" id="IPR026022">
    <property type="entry name" value="PhoU_dom"/>
</dbReference>
<reference evidence="10 11" key="1">
    <citation type="submission" date="2018-01" db="EMBL/GenBank/DDBJ databases">
        <title>Draft Genome Sequence of Komagataeibacter maltaceti LMG 1529, a Vinegar Producing Acetic Acid Bacterium Isolated from Malt Vinegar Brewery Acetifiers.</title>
        <authorList>
            <person name="Zhang Q."/>
            <person name="Hollensteiner J."/>
            <person name="Poehlein A."/>
            <person name="Daniel R."/>
        </authorList>
    </citation>
    <scope>NUCLEOTIDE SEQUENCE [LARGE SCALE GENOMIC DNA]</scope>
    <source>
        <strain evidence="10 11">LMG 1529</strain>
    </source>
</reference>
<dbReference type="GO" id="GO:0030643">
    <property type="term" value="P:intracellular phosphate ion homeostasis"/>
    <property type="evidence" value="ECO:0007669"/>
    <property type="project" value="InterPro"/>
</dbReference>
<comment type="subcellular location">
    <subcellularLocation>
        <location evidence="1">Cytoplasm</location>
    </subcellularLocation>
</comment>
<keyword evidence="4" id="KW-0813">Transport</keyword>
<evidence type="ECO:0000259" key="9">
    <source>
        <dbReference type="Pfam" id="PF01895"/>
    </source>
</evidence>
<dbReference type="FunFam" id="1.20.58.220:FF:000004">
    <property type="entry name" value="Phosphate-specific transport system accessory protein PhoU"/>
    <property type="match status" value="1"/>
</dbReference>
<keyword evidence="5" id="KW-0963">Cytoplasm</keyword>
<organism evidence="10 11">
    <name type="scientific">Novacetimonas maltaceti</name>
    <dbReference type="NCBI Taxonomy" id="1203393"/>
    <lineage>
        <taxon>Bacteria</taxon>
        <taxon>Pseudomonadati</taxon>
        <taxon>Pseudomonadota</taxon>
        <taxon>Alphaproteobacteria</taxon>
        <taxon>Acetobacterales</taxon>
        <taxon>Acetobacteraceae</taxon>
        <taxon>Novacetimonas</taxon>
    </lineage>
</organism>
<evidence type="ECO:0000256" key="8">
    <source>
        <dbReference type="ARBA" id="ARBA00069911"/>
    </source>
</evidence>
<feature type="domain" description="PhoU" evidence="9">
    <location>
        <begin position="29"/>
        <end position="115"/>
    </location>
</feature>
<dbReference type="GO" id="GO:0045936">
    <property type="term" value="P:negative regulation of phosphate metabolic process"/>
    <property type="evidence" value="ECO:0007669"/>
    <property type="project" value="InterPro"/>
</dbReference>
<keyword evidence="6" id="KW-0592">Phosphate transport</keyword>
<evidence type="ECO:0000313" key="11">
    <source>
        <dbReference type="Proteomes" id="UP000237344"/>
    </source>
</evidence>
<feature type="domain" description="PhoU" evidence="9">
    <location>
        <begin position="132"/>
        <end position="216"/>
    </location>
</feature>
<dbReference type="AlphaFoldDB" id="A0A2S3VZ93"/>
<evidence type="ECO:0000256" key="3">
    <source>
        <dbReference type="ARBA" id="ARBA00011738"/>
    </source>
</evidence>
<name>A0A2S3VZ93_9PROT</name>
<sequence>MGQGLMGQESTHIVSSFEQELERLRAMMVRMGGLVERQTSQAVAAVVDHDENAAAAAPELDPQVDVLERDVEAMVIRILALRSPVAGDLREVVSALKITGDMERIGDCAASVARRSLRTELLGTRVSLSGFRGMGRLVQDNLRRAIDAMTQRDPEKAYEVWQSDTAVDELYTAMFRELVTYMMEDPRNIGPCTHLLFIAKNLERIGDHATNIAERVYYTVTGDILPVVRPRGGFSGTAAAPDDALRDELARHGVKGGDAS</sequence>
<dbReference type="Pfam" id="PF01895">
    <property type="entry name" value="PhoU"/>
    <property type="match status" value="2"/>
</dbReference>
<evidence type="ECO:0000313" key="10">
    <source>
        <dbReference type="EMBL" id="POF61908.1"/>
    </source>
</evidence>
<dbReference type="EMBL" id="POTC01000040">
    <property type="protein sequence ID" value="POF61908.1"/>
    <property type="molecule type" value="Genomic_DNA"/>
</dbReference>
<dbReference type="Gene3D" id="1.20.58.220">
    <property type="entry name" value="Phosphate transport system protein phou homolog 2, domain 2"/>
    <property type="match status" value="1"/>
</dbReference>
<comment type="similarity">
    <text evidence="2">Belongs to the PhoU family.</text>
</comment>
<dbReference type="InterPro" id="IPR038078">
    <property type="entry name" value="PhoU-like_sf"/>
</dbReference>
<proteinExistence type="inferred from homology"/>
<evidence type="ECO:0000256" key="1">
    <source>
        <dbReference type="ARBA" id="ARBA00004496"/>
    </source>
</evidence>
<comment type="caution">
    <text evidence="10">The sequence shown here is derived from an EMBL/GenBank/DDBJ whole genome shotgun (WGS) entry which is preliminary data.</text>
</comment>
<evidence type="ECO:0000256" key="5">
    <source>
        <dbReference type="ARBA" id="ARBA00022490"/>
    </source>
</evidence>
<dbReference type="InterPro" id="IPR028366">
    <property type="entry name" value="PhoU"/>
</dbReference>
<dbReference type="PANTHER" id="PTHR42930">
    <property type="entry name" value="PHOSPHATE-SPECIFIC TRANSPORT SYSTEM ACCESSORY PROTEIN PHOU"/>
    <property type="match status" value="1"/>
</dbReference>
<accession>A0A2S3VZ93</accession>
<evidence type="ECO:0000256" key="4">
    <source>
        <dbReference type="ARBA" id="ARBA00022448"/>
    </source>
</evidence>
<comment type="subunit">
    <text evidence="3">Homodimer.</text>
</comment>
<evidence type="ECO:0000256" key="2">
    <source>
        <dbReference type="ARBA" id="ARBA00008107"/>
    </source>
</evidence>
<dbReference type="GO" id="GO:0006817">
    <property type="term" value="P:phosphate ion transport"/>
    <property type="evidence" value="ECO:0007669"/>
    <property type="project" value="UniProtKB-KW"/>
</dbReference>
<dbReference type="PIRSF" id="PIRSF003107">
    <property type="entry name" value="PhoU"/>
    <property type="match status" value="1"/>
</dbReference>
<comment type="function">
    <text evidence="7">Plays a role in the regulation of phosphate uptake.</text>
</comment>
<evidence type="ECO:0000256" key="7">
    <source>
        <dbReference type="ARBA" id="ARBA00056181"/>
    </source>
</evidence>
<protein>
    <recommendedName>
        <fullName evidence="8">Phosphate-specific transport system accessory protein PhoU homolog</fullName>
    </recommendedName>
</protein>
<dbReference type="PANTHER" id="PTHR42930:SF3">
    <property type="entry name" value="PHOSPHATE-SPECIFIC TRANSPORT SYSTEM ACCESSORY PROTEIN PHOU"/>
    <property type="match status" value="1"/>
</dbReference>
<dbReference type="SUPFAM" id="SSF109755">
    <property type="entry name" value="PhoU-like"/>
    <property type="match status" value="1"/>
</dbReference>